<evidence type="ECO:0000313" key="12">
    <source>
        <dbReference type="Proteomes" id="UP000052020"/>
    </source>
</evidence>
<evidence type="ECO:0000256" key="3">
    <source>
        <dbReference type="ARBA" id="ARBA00022692"/>
    </source>
</evidence>
<dbReference type="Proteomes" id="UP000052020">
    <property type="component" value="Unassembled WGS sequence"/>
</dbReference>
<dbReference type="Pfam" id="PF02687">
    <property type="entry name" value="FtsX"/>
    <property type="match status" value="1"/>
</dbReference>
<feature type="transmembrane region" description="Helical" evidence="7">
    <location>
        <begin position="1052"/>
        <end position="1073"/>
    </location>
</feature>
<feature type="transmembrane region" description="Helical" evidence="7">
    <location>
        <begin position="1424"/>
        <end position="1444"/>
    </location>
</feature>
<dbReference type="GO" id="GO:0022857">
    <property type="term" value="F:transmembrane transporter activity"/>
    <property type="evidence" value="ECO:0007669"/>
    <property type="project" value="TreeGrafter"/>
</dbReference>
<evidence type="ECO:0000256" key="7">
    <source>
        <dbReference type="SAM" id="Phobius"/>
    </source>
</evidence>
<accession>A0A0S7XRR7</accession>
<protein>
    <submittedName>
        <fullName evidence="11">Uncharacterized protein</fullName>
    </submittedName>
</protein>
<feature type="transmembrane region" description="Helical" evidence="7">
    <location>
        <begin position="486"/>
        <end position="504"/>
    </location>
</feature>
<feature type="transmembrane region" description="Helical" evidence="7">
    <location>
        <begin position="1117"/>
        <end position="1137"/>
    </location>
</feature>
<keyword evidence="2" id="KW-1003">Cell membrane</keyword>
<feature type="transmembrane region" description="Helical" evidence="7">
    <location>
        <begin position="1022"/>
        <end position="1040"/>
    </location>
</feature>
<sequence>MRCKALGRVGCAAVLVVRSALAPEAAASAKRTTGVLLRRTLGCALIIASVLAWASVSALALPKELSEARKAFFKEMASDITIPGLARHIKELSSIDSRVTGYPGCDEAADYVYQQFEEIGLERIRRESFQVTVPVGKGSLTIHAAGSRTAPITIYPLWPNDVRTCKLPKDGLDVPLIYAGGGELREFNGKPVKDTAVLMEFTCGGRWLNAPRLGAKAVLFIEPESTVDMRGEAEAKFLAIPIDVPRFWVKRQDAQPLLALLKSTPQVTVHLECDSDWATRTGYNIIGVIPGSGRPAAVRRTKGMTQAQYRAKVKEAQDTARKLKDEVVYLTAYYDSMSIVPDLAPGAESACGIASLLETARVLKKYPPKRTVVFLATSGHFEALKGVRSYLWDWLKWDRLKVEPELASTQPPKPVFERGINHPTAASVPGLARWVAGWRVFGGSEWAKKVADYRGIPAWLGWALGAAAVLLLISACIWPVLRKPTWVMVPVAVLVILVAGVRYTRDHYVRDKIHLWVSLDLSSRRPRAGIFYKTMFYEYREDIQRDFSDLARVFRENSEKVAPALGLDAGATFVDGVNPIAGKPWRTFLPGKMAGEHEPFTVGGGRGVALITTDDMRPMVDTPFDTFEHVNVGNLQRQVRLLTCLVREATVDKDMPMPEEPVFKRMTLTAGYGDLSGVCVEFVPSESLVPKTPVPGSIASLRLIHNSLMGVRGTMMERVGSKGEFHFMGIPTVNAIGRRPIVVNAYRTDPTTGEIDYAVDQGAQGTKRFKNEVFMTMGHKEVTVVLFKCISMALYDLVDPLNLVTLTGMNIYDAETDAEPQYYGCLLARPEAWASHVEDVALVFMPRYAKVKVTMNLGPTARRFVLLKSDAKNPQGVGFPPESLRHTVVERAAGGGMVERRVSSSFVVENTPLQVANDLWHLDEMRINKLAKFRIINDNLNQLHEDARQNINQARAALKRMDYAAMNSHARAAWGYEARAYPDVQRTTDDVLKGVLFYLALMLPFAVFCERLFFAFPDLRVQIMGTFAIFGATVAVFRWLHPAFDISMNPIIVILSFVMLALAVLVIGLVTTKFEDQLKALQTKMSGVHRADIGRMSVAAAAFSLGISNMRRRRARTVLTCITLVLLTFTVLSFTSVTSGMRFNVRRQVGDPRYNGLMIRNAIWEPLQEGAQRVLYDEFGRRRVVVARAWLDYTKQFGGEQSFVALTAPKKSEKIYNARAIVGLDPREPKVTGIDWALRRTEEGGRQVVWGRWFRPGEGDAVIISRAMAEMQHITAEDVNNERVSINISGAPFTLIGVIDPQRFSKIRDLDHEELTPVDRIQMAKQQQAAGGGTGAGEAEAGFQEYIHLTSDDVVIVPYETAINMGALVQSVAIDFVTPAEVRRVLNLLIRRLGFNVYAGDMEEKRIWRWSSIGVTRIGGFSELLIPILIAALIVLNTMLGSVYERVREIGIFSSIGLAPSHIATLFLAEAFVYSILGAIFGYLLGQGITKIIVYYDLLPGLNLNYASLSAVASTGLVIAVVMLSTVYPARKASEVATPAIERRWTVPEPVGDRWEIPLPFSVTGEQAIALNAFMSEWFNAYEEYSIGDFVTQDVSREEFESQYGTGYRIALMAWLAPFDLGVSQRVTLETIPAEMTDVFELKLTLDRESGDVSSWKRVNRRFLNTLRKQFLIWRTLRTEDRDQYLGREPAAEDAGG</sequence>
<evidence type="ECO:0000256" key="8">
    <source>
        <dbReference type="SAM" id="SignalP"/>
    </source>
</evidence>
<feature type="chain" id="PRO_5006640205" evidence="8">
    <location>
        <begin position="23"/>
        <end position="1697"/>
    </location>
</feature>
<keyword evidence="8" id="KW-0732">Signal</keyword>
<dbReference type="InterPro" id="IPR007484">
    <property type="entry name" value="Peptidase_M28"/>
</dbReference>
<reference evidence="11 12" key="1">
    <citation type="journal article" date="2015" name="Microbiome">
        <title>Genomic resolution of linkages in carbon, nitrogen, and sulfur cycling among widespread estuary sediment bacteria.</title>
        <authorList>
            <person name="Baker B.J."/>
            <person name="Lazar C.S."/>
            <person name="Teske A.P."/>
            <person name="Dick G.J."/>
        </authorList>
    </citation>
    <scope>NUCLEOTIDE SEQUENCE [LARGE SCALE GENOMIC DNA]</scope>
    <source>
        <strain evidence="11">DG_56</strain>
    </source>
</reference>
<keyword evidence="3 7" id="KW-0812">Transmembrane</keyword>
<evidence type="ECO:0000256" key="6">
    <source>
        <dbReference type="ARBA" id="ARBA00038076"/>
    </source>
</evidence>
<keyword evidence="5 7" id="KW-0472">Membrane</keyword>
<feature type="signal peptide" evidence="8">
    <location>
        <begin position="1"/>
        <end position="22"/>
    </location>
</feature>
<feature type="transmembrane region" description="Helical" evidence="7">
    <location>
        <begin position="39"/>
        <end position="61"/>
    </location>
</feature>
<evidence type="ECO:0000256" key="1">
    <source>
        <dbReference type="ARBA" id="ARBA00004651"/>
    </source>
</evidence>
<dbReference type="SUPFAM" id="SSF53187">
    <property type="entry name" value="Zn-dependent exopeptidases"/>
    <property type="match status" value="1"/>
</dbReference>
<dbReference type="Pfam" id="PF04389">
    <property type="entry name" value="Peptidase_M28"/>
    <property type="match status" value="1"/>
</dbReference>
<feature type="domain" description="Peptidase M28" evidence="10">
    <location>
        <begin position="324"/>
        <end position="411"/>
    </location>
</feature>
<evidence type="ECO:0000259" key="10">
    <source>
        <dbReference type="Pfam" id="PF04389"/>
    </source>
</evidence>
<name>A0A0S7XRR7_9BACT</name>
<dbReference type="PANTHER" id="PTHR30572">
    <property type="entry name" value="MEMBRANE COMPONENT OF TRANSPORTER-RELATED"/>
    <property type="match status" value="1"/>
</dbReference>
<evidence type="ECO:0000259" key="9">
    <source>
        <dbReference type="Pfam" id="PF02687"/>
    </source>
</evidence>
<feature type="domain" description="ABC3 transporter permease C-terminal" evidence="9">
    <location>
        <begin position="1425"/>
        <end position="1534"/>
    </location>
</feature>
<feature type="transmembrane region" description="Helical" evidence="7">
    <location>
        <begin position="1506"/>
        <end position="1528"/>
    </location>
</feature>
<evidence type="ECO:0000256" key="5">
    <source>
        <dbReference type="ARBA" id="ARBA00023136"/>
    </source>
</evidence>
<dbReference type="InterPro" id="IPR050250">
    <property type="entry name" value="Macrolide_Exporter_MacB"/>
</dbReference>
<gene>
    <name evidence="11" type="ORF">AMK68_00655</name>
</gene>
<feature type="transmembrane region" description="Helical" evidence="7">
    <location>
        <begin position="458"/>
        <end position="480"/>
    </location>
</feature>
<dbReference type="Gene3D" id="3.40.630.10">
    <property type="entry name" value="Zn peptidases"/>
    <property type="match status" value="2"/>
</dbReference>
<dbReference type="EMBL" id="LIZY01000008">
    <property type="protein sequence ID" value="KPJ64761.1"/>
    <property type="molecule type" value="Genomic_DNA"/>
</dbReference>
<feature type="transmembrane region" description="Helical" evidence="7">
    <location>
        <begin position="1465"/>
        <end position="1486"/>
    </location>
</feature>
<comment type="similarity">
    <text evidence="6">Belongs to the ABC-4 integral membrane protein family.</text>
</comment>
<comment type="subcellular location">
    <subcellularLocation>
        <location evidence="1">Cell membrane</location>
        <topology evidence="1">Multi-pass membrane protein</topology>
    </subcellularLocation>
</comment>
<keyword evidence="4 7" id="KW-1133">Transmembrane helix</keyword>
<dbReference type="PANTHER" id="PTHR30572:SF4">
    <property type="entry name" value="ABC TRANSPORTER PERMEASE YTRF"/>
    <property type="match status" value="1"/>
</dbReference>
<evidence type="ECO:0000313" key="11">
    <source>
        <dbReference type="EMBL" id="KPJ64761.1"/>
    </source>
</evidence>
<organism evidence="11 12">
    <name type="scientific">candidate division KD3-62 bacterium DG_56</name>
    <dbReference type="NCBI Taxonomy" id="1704032"/>
    <lineage>
        <taxon>Bacteria</taxon>
        <taxon>candidate division KD3-62</taxon>
    </lineage>
</organism>
<proteinExistence type="inferred from homology"/>
<dbReference type="InterPro" id="IPR003838">
    <property type="entry name" value="ABC3_permease_C"/>
</dbReference>
<feature type="transmembrane region" description="Helical" evidence="7">
    <location>
        <begin position="995"/>
        <end position="1016"/>
    </location>
</feature>
<evidence type="ECO:0000256" key="4">
    <source>
        <dbReference type="ARBA" id="ARBA00022989"/>
    </source>
</evidence>
<evidence type="ECO:0000256" key="2">
    <source>
        <dbReference type="ARBA" id="ARBA00022475"/>
    </source>
</evidence>
<dbReference type="GO" id="GO:0005886">
    <property type="term" value="C:plasma membrane"/>
    <property type="evidence" value="ECO:0007669"/>
    <property type="project" value="UniProtKB-SubCell"/>
</dbReference>
<comment type="caution">
    <text evidence="11">The sequence shown here is derived from an EMBL/GenBank/DDBJ whole genome shotgun (WGS) entry which is preliminary data.</text>
</comment>